<accession>A0A4R5KPE8</accession>
<comment type="caution">
    <text evidence="1">The sequence shown here is derived from an EMBL/GenBank/DDBJ whole genome shotgun (WGS) entry which is preliminary data.</text>
</comment>
<keyword evidence="2" id="KW-1185">Reference proteome</keyword>
<dbReference type="OrthoDB" id="2985197at2"/>
<gene>
    <name evidence="1" type="ORF">E1757_13115</name>
</gene>
<name>A0A4R5KPE8_9BACL</name>
<protein>
    <submittedName>
        <fullName evidence="1">WIAG-tail domain</fullName>
    </submittedName>
</protein>
<dbReference type="Proteomes" id="UP000295636">
    <property type="component" value="Unassembled WGS sequence"/>
</dbReference>
<proteinExistence type="predicted"/>
<evidence type="ECO:0000313" key="2">
    <source>
        <dbReference type="Proteomes" id="UP000295636"/>
    </source>
</evidence>
<dbReference type="AlphaFoldDB" id="A0A4R5KPE8"/>
<dbReference type="EMBL" id="SMRT01000005">
    <property type="protein sequence ID" value="TDF97551.1"/>
    <property type="molecule type" value="Genomic_DNA"/>
</dbReference>
<organism evidence="1 2">
    <name type="scientific">Paenibacillus piri</name>
    <dbReference type="NCBI Taxonomy" id="2547395"/>
    <lineage>
        <taxon>Bacteria</taxon>
        <taxon>Bacillati</taxon>
        <taxon>Bacillota</taxon>
        <taxon>Bacilli</taxon>
        <taxon>Bacillales</taxon>
        <taxon>Paenibacillaceae</taxon>
        <taxon>Paenibacillus</taxon>
    </lineage>
</organism>
<dbReference type="RefSeq" id="WP_133228722.1">
    <property type="nucleotide sequence ID" value="NZ_SMRT01000005.1"/>
</dbReference>
<dbReference type="NCBIfam" id="NF012201">
    <property type="entry name" value="WIAG-tail"/>
    <property type="match status" value="1"/>
</dbReference>
<sequence length="224" mass="24742">MNKQSGRSKRTPFRGKRIGTYVNELKWLDEAPARTKTKTKSAASPSKAIVHAQLLEEAKEKTAPAIPAGAVKSEHIAAGAVNGEHLVNDSIDGLHVRQESLSGYHLLPGSITLLHLDRGLQARLQTARALMTSAHTQLSITAQQYGLSMFKMSFEDENIYLTVTFEQPFADEEYVLVATTDHETCFAVVEEKRRDSATIRIVRTKFTSELRGNVNWIAIGVLAP</sequence>
<reference evidence="1 2" key="1">
    <citation type="submission" date="2019-03" db="EMBL/GenBank/DDBJ databases">
        <title>This is whole genome sequence of Paenibacillus sp MS74 strain.</title>
        <authorList>
            <person name="Trinh H.N."/>
        </authorList>
    </citation>
    <scope>NUCLEOTIDE SEQUENCE [LARGE SCALE GENOMIC DNA]</scope>
    <source>
        <strain evidence="1 2">MS74</strain>
    </source>
</reference>
<evidence type="ECO:0000313" key="1">
    <source>
        <dbReference type="EMBL" id="TDF97551.1"/>
    </source>
</evidence>